<dbReference type="EMBL" id="AP019416">
    <property type="protein sequence ID" value="BBI49235.1"/>
    <property type="molecule type" value="Genomic_DNA"/>
</dbReference>
<gene>
    <name evidence="1" type="ORF">HORIV_16560</name>
</gene>
<keyword evidence="2" id="KW-1185">Reference proteome</keyword>
<dbReference type="Proteomes" id="UP000289555">
    <property type="component" value="Chromosome"/>
</dbReference>
<evidence type="ECO:0000313" key="2">
    <source>
        <dbReference type="Proteomes" id="UP000289555"/>
    </source>
</evidence>
<reference evidence="2" key="1">
    <citation type="journal article" date="2019" name="Microbiol. Resour. Announc.">
        <title>Complete Genome Sequence of Halomonas olivaria, a Moderately Halophilic Bacterium Isolated from Olive Processing Effluents, Obtained by Nanopore Sequencing.</title>
        <authorList>
            <person name="Nagata S."/>
            <person name="Ii K.M."/>
            <person name="Tsukimi T."/>
            <person name="Miura M.C."/>
            <person name="Galipon J."/>
            <person name="Arakawa K."/>
        </authorList>
    </citation>
    <scope>NUCLEOTIDE SEQUENCE [LARGE SCALE GENOMIC DNA]</scope>
    <source>
        <strain evidence="2">TYRC17</strain>
    </source>
</reference>
<organism evidence="1 2">
    <name type="scientific">Vreelandella olivaria</name>
    <dbReference type="NCBI Taxonomy" id="390919"/>
    <lineage>
        <taxon>Bacteria</taxon>
        <taxon>Pseudomonadati</taxon>
        <taxon>Pseudomonadota</taxon>
        <taxon>Gammaproteobacteria</taxon>
        <taxon>Oceanospirillales</taxon>
        <taxon>Halomonadaceae</taxon>
        <taxon>Vreelandella</taxon>
    </lineage>
</organism>
<accession>A0ABM8HKE5</accession>
<sequence length="59" mass="6763">MDQVLEFIDFHPQEAQAQQEGNDQPHFYLAYTVGMHCQNAHAKGEATDQQCKGTEKNQR</sequence>
<proteinExistence type="predicted"/>
<protein>
    <submittedName>
        <fullName evidence="1">Uncharacterized protein</fullName>
    </submittedName>
</protein>
<evidence type="ECO:0000313" key="1">
    <source>
        <dbReference type="EMBL" id="BBI49235.1"/>
    </source>
</evidence>
<name>A0ABM8HKE5_9GAMM</name>